<sequence length="216" mass="23988">MGSELGVGVPESTSFAQALGTLKRNGSNVLLVGEPVATTHEHVCDTFLGSNDSAQRRIVVSTDRTRIPRDGSTDTDYLVLDPESSASALDLSPSESITELSVLGMVGREFVNRVDELDRLDDLDPATLRVCVNAVDELLERHDSEVVFRLLHVITTRTRRSRGMGHYHLPIDRESEAVRLFEPLFDAVVCLRTIGGELEHRWHLRDGETSTDWIPL</sequence>
<dbReference type="EMBL" id="JBHSAQ010000003">
    <property type="protein sequence ID" value="MFC3958264.1"/>
    <property type="molecule type" value="Genomic_DNA"/>
</dbReference>
<reference evidence="1 2" key="1">
    <citation type="journal article" date="2019" name="Int. J. Syst. Evol. Microbiol.">
        <title>The Global Catalogue of Microorganisms (GCM) 10K type strain sequencing project: providing services to taxonomists for standard genome sequencing and annotation.</title>
        <authorList>
            <consortium name="The Broad Institute Genomics Platform"/>
            <consortium name="The Broad Institute Genome Sequencing Center for Infectious Disease"/>
            <person name="Wu L."/>
            <person name="Ma J."/>
        </authorList>
    </citation>
    <scope>NUCLEOTIDE SEQUENCE [LARGE SCALE GENOMIC DNA]</scope>
    <source>
        <strain evidence="1 2">IBRC-M 10256</strain>
    </source>
</reference>
<comment type="caution">
    <text evidence="1">The sequence shown here is derived from an EMBL/GenBank/DDBJ whole genome shotgun (WGS) entry which is preliminary data.</text>
</comment>
<evidence type="ECO:0000313" key="1">
    <source>
        <dbReference type="EMBL" id="MFC3958264.1"/>
    </source>
</evidence>
<protein>
    <recommendedName>
        <fullName evidence="3">RecA-superfamily ATPase possibly involved in signal transduction</fullName>
    </recommendedName>
</protein>
<keyword evidence="2" id="KW-1185">Reference proteome</keyword>
<dbReference type="GeneID" id="73904120"/>
<evidence type="ECO:0000313" key="2">
    <source>
        <dbReference type="Proteomes" id="UP001595846"/>
    </source>
</evidence>
<dbReference type="Proteomes" id="UP001595846">
    <property type="component" value="Unassembled WGS sequence"/>
</dbReference>
<dbReference type="Pfam" id="PF24336">
    <property type="entry name" value="DUF7504"/>
    <property type="match status" value="1"/>
</dbReference>
<dbReference type="AlphaFoldDB" id="A0ABD5NMQ7"/>
<organism evidence="1 2">
    <name type="scientific">Halovivax cerinus</name>
    <dbReference type="NCBI Taxonomy" id="1487865"/>
    <lineage>
        <taxon>Archaea</taxon>
        <taxon>Methanobacteriati</taxon>
        <taxon>Methanobacteriota</taxon>
        <taxon>Stenosarchaea group</taxon>
        <taxon>Halobacteria</taxon>
        <taxon>Halobacteriales</taxon>
        <taxon>Natrialbaceae</taxon>
        <taxon>Halovivax</taxon>
    </lineage>
</organism>
<dbReference type="InterPro" id="IPR055927">
    <property type="entry name" value="DUF7504"/>
</dbReference>
<proteinExistence type="predicted"/>
<name>A0ABD5NMQ7_9EURY</name>
<accession>A0ABD5NMQ7</accession>
<evidence type="ECO:0008006" key="3">
    <source>
        <dbReference type="Google" id="ProtNLM"/>
    </source>
</evidence>
<dbReference type="RefSeq" id="WP_256531386.1">
    <property type="nucleotide sequence ID" value="NZ_CP101824.1"/>
</dbReference>
<gene>
    <name evidence="1" type="ORF">ACFOUR_07770</name>
</gene>